<dbReference type="Proteomes" id="UP001189429">
    <property type="component" value="Unassembled WGS sequence"/>
</dbReference>
<evidence type="ECO:0000313" key="13">
    <source>
        <dbReference type="Proteomes" id="UP001189429"/>
    </source>
</evidence>
<keyword evidence="5" id="KW-0408">Iron</keyword>
<comment type="pathway">
    <text evidence="1">Porphyrin-containing compound metabolism; chlorophyll biosynthesis.</text>
</comment>
<comment type="similarity">
    <text evidence="2">Belongs to the short-chain dehydrogenases/reductases (SDR) family. POR subfamily.</text>
</comment>
<evidence type="ECO:0000259" key="11">
    <source>
        <dbReference type="Pfam" id="PF00111"/>
    </source>
</evidence>
<dbReference type="Gene3D" id="3.10.20.30">
    <property type="match status" value="1"/>
</dbReference>
<dbReference type="Gene3D" id="3.40.50.720">
    <property type="entry name" value="NAD(P)-binding Rossmann-like Domain"/>
    <property type="match status" value="1"/>
</dbReference>
<gene>
    <name evidence="12" type="ORF">PCOR1329_LOCUS54469</name>
</gene>
<dbReference type="CDD" id="cd00207">
    <property type="entry name" value="fer2"/>
    <property type="match status" value="1"/>
</dbReference>
<sequence>MLMFRSGCLFLLFQEVQSYAWMSNFKAPSFENFLQSAAGSKFGDKKLVVITGTSSGLGLATTKALLRTEKYHVVGAVRNLDKMRVVAEEEGFNMEHFTPMHLELASFASVHKFVEELEQFRGDRPIDRLACNAAVYQPTLNYPKWTEDGHEQQHQINYFSHFLLTSKIMPMMQGSDDARICMLGSVTGNDNTVGGGGVYPIADLKELDGLELGCKKPIAMMDGYNFNGAKAYKDTKLACMMTCNMLHERFHRSTGIAFSSVYPGCIAETPLFREKRPWFRQLFPIFMKYVTGGFVGEEEAGQRLFQVLHDPRCRKSGVYWGWNGGPREGREDSLEKGGQISGAGGAGGGWDSIFENDQSDKVLNKDLMMKLWEYTTEITGAEWPKAYQPKSPCPTLKLIEAVTSVLGVLEERARMEASRQGEGAKIVADRSAPKEERRKYLEQMLLELDKTPEDPKQLEADMLLTSGVSPVVERRREGSDPITKPLAQEAVAVLDDPFLEEEIENEPPQMIPGHELLGDTPVVFQPQNVMTMARVGQPLSEVAKQADVFIKYQCRKGECKTCAVNIDGFQRWVSACQQRIEAQAPGEHFAVRVRPVSEKQKRKEKAAFFSPESISDGFWNNAWGMFGLVTEGAKSGDDFAVRMERERRIMELTEKKAKSTFKSLRGAQADSLAGQGEPVEQDGIQQKLGSAATFGVLGFMIAVVQRLGA</sequence>
<reference evidence="12" key="1">
    <citation type="submission" date="2023-10" db="EMBL/GenBank/DDBJ databases">
        <authorList>
            <person name="Chen Y."/>
            <person name="Shah S."/>
            <person name="Dougan E. K."/>
            <person name="Thang M."/>
            <person name="Chan C."/>
        </authorList>
    </citation>
    <scope>NUCLEOTIDE SEQUENCE [LARGE SCALE GENOMIC DNA]</scope>
</reference>
<feature type="chain" id="PRO_5047278173" description="protochlorophyllide reductase" evidence="10">
    <location>
        <begin position="19"/>
        <end position="709"/>
    </location>
</feature>
<evidence type="ECO:0000256" key="10">
    <source>
        <dbReference type="SAM" id="SignalP"/>
    </source>
</evidence>
<evidence type="ECO:0000313" key="12">
    <source>
        <dbReference type="EMBL" id="CAK0867550.1"/>
    </source>
</evidence>
<dbReference type="PANTHER" id="PTHR44419:SF19">
    <property type="entry name" value="PROTOCHLOROPHYLLIDE REDUCTASE A, CHLOROPLASTIC"/>
    <property type="match status" value="1"/>
</dbReference>
<dbReference type="SUPFAM" id="SSF51735">
    <property type="entry name" value="NAD(P)-binding Rossmann-fold domains"/>
    <property type="match status" value="1"/>
</dbReference>
<evidence type="ECO:0000256" key="4">
    <source>
        <dbReference type="ARBA" id="ARBA00022531"/>
    </source>
</evidence>
<evidence type="ECO:0000256" key="8">
    <source>
        <dbReference type="ARBA" id="ARBA00023014"/>
    </source>
</evidence>
<evidence type="ECO:0000256" key="2">
    <source>
        <dbReference type="ARBA" id="ARBA00005821"/>
    </source>
</evidence>
<dbReference type="SUPFAM" id="SSF54292">
    <property type="entry name" value="2Fe-2S ferredoxin-like"/>
    <property type="match status" value="1"/>
</dbReference>
<name>A0ABN9V3Z4_9DINO</name>
<feature type="domain" description="2Fe-2S ferredoxin-type" evidence="11">
    <location>
        <begin position="525"/>
        <end position="567"/>
    </location>
</feature>
<dbReference type="InterPro" id="IPR001041">
    <property type="entry name" value="2Fe-2S_ferredoxin-type"/>
</dbReference>
<evidence type="ECO:0000256" key="1">
    <source>
        <dbReference type="ARBA" id="ARBA00005173"/>
    </source>
</evidence>
<dbReference type="InterPro" id="IPR012675">
    <property type="entry name" value="Beta-grasp_dom_sf"/>
</dbReference>
<protein>
    <recommendedName>
        <fullName evidence="3">protochlorophyllide reductase</fullName>
        <ecNumber evidence="3">1.3.1.33</ecNumber>
    </recommendedName>
</protein>
<keyword evidence="5" id="KW-0479">Metal-binding</keyword>
<dbReference type="InterPro" id="IPR005979">
    <property type="entry name" value="Prochl_reduct"/>
</dbReference>
<dbReference type="Pfam" id="PF00106">
    <property type="entry name" value="adh_short"/>
    <property type="match status" value="1"/>
</dbReference>
<dbReference type="EC" id="1.3.1.33" evidence="3"/>
<evidence type="ECO:0000256" key="9">
    <source>
        <dbReference type="ARBA" id="ARBA00023171"/>
    </source>
</evidence>
<keyword evidence="7" id="KW-0560">Oxidoreductase</keyword>
<dbReference type="InterPro" id="IPR002347">
    <property type="entry name" value="SDR_fam"/>
</dbReference>
<dbReference type="Pfam" id="PF00111">
    <property type="entry name" value="Fer2"/>
    <property type="match status" value="1"/>
</dbReference>
<dbReference type="InterPro" id="IPR036010">
    <property type="entry name" value="2Fe-2S_ferredoxin-like_sf"/>
</dbReference>
<evidence type="ECO:0000256" key="5">
    <source>
        <dbReference type="ARBA" id="ARBA00022714"/>
    </source>
</evidence>
<dbReference type="InterPro" id="IPR036291">
    <property type="entry name" value="NAD(P)-bd_dom_sf"/>
</dbReference>
<evidence type="ECO:0000256" key="3">
    <source>
        <dbReference type="ARBA" id="ARBA00012006"/>
    </source>
</evidence>
<accession>A0ABN9V3Z4</accession>
<comment type="caution">
    <text evidence="12">The sequence shown here is derived from an EMBL/GenBank/DDBJ whole genome shotgun (WGS) entry which is preliminary data.</text>
</comment>
<dbReference type="PRINTS" id="PR00081">
    <property type="entry name" value="GDHRDH"/>
</dbReference>
<keyword evidence="4" id="KW-0602">Photosynthesis</keyword>
<dbReference type="PANTHER" id="PTHR44419">
    <property type="entry name" value="PROTOCHLOROPHYLLIDE REDUCTASE C, CHLOROPLASTIC"/>
    <property type="match status" value="1"/>
</dbReference>
<organism evidence="12 13">
    <name type="scientific">Prorocentrum cordatum</name>
    <dbReference type="NCBI Taxonomy" id="2364126"/>
    <lineage>
        <taxon>Eukaryota</taxon>
        <taxon>Sar</taxon>
        <taxon>Alveolata</taxon>
        <taxon>Dinophyceae</taxon>
        <taxon>Prorocentrales</taxon>
        <taxon>Prorocentraceae</taxon>
        <taxon>Prorocentrum</taxon>
    </lineage>
</organism>
<keyword evidence="8" id="KW-0411">Iron-sulfur</keyword>
<keyword evidence="6" id="KW-0521">NADP</keyword>
<feature type="signal peptide" evidence="10">
    <location>
        <begin position="1"/>
        <end position="18"/>
    </location>
</feature>
<evidence type="ECO:0000256" key="6">
    <source>
        <dbReference type="ARBA" id="ARBA00022857"/>
    </source>
</evidence>
<keyword evidence="9" id="KW-0149">Chlorophyll biosynthesis</keyword>
<keyword evidence="10" id="KW-0732">Signal</keyword>
<evidence type="ECO:0000256" key="7">
    <source>
        <dbReference type="ARBA" id="ARBA00023002"/>
    </source>
</evidence>
<proteinExistence type="inferred from homology"/>
<keyword evidence="13" id="KW-1185">Reference proteome</keyword>
<keyword evidence="5" id="KW-0001">2Fe-2S</keyword>
<dbReference type="EMBL" id="CAUYUJ010016657">
    <property type="protein sequence ID" value="CAK0867550.1"/>
    <property type="molecule type" value="Genomic_DNA"/>
</dbReference>